<dbReference type="EMBL" id="JBFDAA010000012">
    <property type="protein sequence ID" value="KAL1123575.1"/>
    <property type="molecule type" value="Genomic_DNA"/>
</dbReference>
<evidence type="ECO:0000256" key="1">
    <source>
        <dbReference type="SAM" id="MobiDB-lite"/>
    </source>
</evidence>
<dbReference type="AlphaFoldDB" id="A0ABD0Y873"/>
<sequence length="320" mass="35534">MASKRRNMFHKNKTQEMTEKGRSARGRDPATGAHGDFWLLGVPPGPVRPSLADLGTPGSPGTSMSMATLARTPTRRGPAAHSHSSPQTVLHTRPPVKSSELLSAVESDRPSVFGLPPPASHRGERKAAVSAETSPGTLANAPEIVPDVPKKEFMPPIVLNGKPANITQFITDTRKVTQYNIRVRLTGRNTKIIIASRGNYHKVYDLYKERNVQFYSFAFKDEHLKRELFTMGWRAGETVRAFGEKVQDVVRRLRARTPIQYPGEKGRMRAELHEELALRREPPSYVGLAVRMKNSTTQDSAIAEDAVRSRRVVETDRAPA</sequence>
<keyword evidence="3" id="KW-1185">Reference proteome</keyword>
<evidence type="ECO:0000313" key="2">
    <source>
        <dbReference type="EMBL" id="KAL1123575.1"/>
    </source>
</evidence>
<gene>
    <name evidence="2" type="ORF">AAG570_002651</name>
</gene>
<organism evidence="2 3">
    <name type="scientific">Ranatra chinensis</name>
    <dbReference type="NCBI Taxonomy" id="642074"/>
    <lineage>
        <taxon>Eukaryota</taxon>
        <taxon>Metazoa</taxon>
        <taxon>Ecdysozoa</taxon>
        <taxon>Arthropoda</taxon>
        <taxon>Hexapoda</taxon>
        <taxon>Insecta</taxon>
        <taxon>Pterygota</taxon>
        <taxon>Neoptera</taxon>
        <taxon>Paraneoptera</taxon>
        <taxon>Hemiptera</taxon>
        <taxon>Heteroptera</taxon>
        <taxon>Panheteroptera</taxon>
        <taxon>Nepomorpha</taxon>
        <taxon>Nepidae</taxon>
        <taxon>Ranatrinae</taxon>
        <taxon>Ranatra</taxon>
    </lineage>
</organism>
<protein>
    <submittedName>
        <fullName evidence="2">Uncharacterized protein</fullName>
    </submittedName>
</protein>
<feature type="region of interest" description="Disordered" evidence="1">
    <location>
        <begin position="1"/>
        <end position="124"/>
    </location>
</feature>
<comment type="caution">
    <text evidence="2">The sequence shown here is derived from an EMBL/GenBank/DDBJ whole genome shotgun (WGS) entry which is preliminary data.</text>
</comment>
<evidence type="ECO:0000313" key="3">
    <source>
        <dbReference type="Proteomes" id="UP001558652"/>
    </source>
</evidence>
<accession>A0ABD0Y873</accession>
<feature type="compositionally biased region" description="Basic residues" evidence="1">
    <location>
        <begin position="1"/>
        <end position="12"/>
    </location>
</feature>
<feature type="compositionally biased region" description="Basic and acidic residues" evidence="1">
    <location>
        <begin position="13"/>
        <end position="28"/>
    </location>
</feature>
<proteinExistence type="predicted"/>
<dbReference type="Proteomes" id="UP001558652">
    <property type="component" value="Unassembled WGS sequence"/>
</dbReference>
<reference evidence="2 3" key="1">
    <citation type="submission" date="2024-07" db="EMBL/GenBank/DDBJ databases">
        <title>Chromosome-level genome assembly of the water stick insect Ranatra chinensis (Heteroptera: Nepidae).</title>
        <authorList>
            <person name="Liu X."/>
        </authorList>
    </citation>
    <scope>NUCLEOTIDE SEQUENCE [LARGE SCALE GENOMIC DNA]</scope>
    <source>
        <strain evidence="2">Cailab_2021Rc</strain>
        <tissue evidence="2">Muscle</tissue>
    </source>
</reference>
<name>A0ABD0Y873_9HEMI</name>